<proteinExistence type="inferred from homology"/>
<dbReference type="Pfam" id="PF00535">
    <property type="entry name" value="Glycos_transf_2"/>
    <property type="match status" value="1"/>
</dbReference>
<comment type="similarity">
    <text evidence="1">Belongs to the glycosyltransferase 2 family.</text>
</comment>
<dbReference type="SUPFAM" id="SSF53448">
    <property type="entry name" value="Nucleotide-diphospho-sugar transferases"/>
    <property type="match status" value="1"/>
</dbReference>
<evidence type="ECO:0000313" key="5">
    <source>
        <dbReference type="EMBL" id="SKA79768.1"/>
    </source>
</evidence>
<dbReference type="PANTHER" id="PTHR43179:SF12">
    <property type="entry name" value="GALACTOFURANOSYLTRANSFERASE GLFT2"/>
    <property type="match status" value="1"/>
</dbReference>
<dbReference type="STRING" id="92487.SAMN02745130_02059"/>
<dbReference type="Proteomes" id="UP000190460">
    <property type="component" value="Unassembled WGS sequence"/>
</dbReference>
<evidence type="ECO:0000259" key="4">
    <source>
        <dbReference type="Pfam" id="PF00535"/>
    </source>
</evidence>
<keyword evidence="3 5" id="KW-0808">Transferase</keyword>
<evidence type="ECO:0000313" key="6">
    <source>
        <dbReference type="Proteomes" id="UP000190460"/>
    </source>
</evidence>
<reference evidence="5 6" key="1">
    <citation type="submission" date="2017-02" db="EMBL/GenBank/DDBJ databases">
        <authorList>
            <person name="Peterson S.W."/>
        </authorList>
    </citation>
    <scope>NUCLEOTIDE SEQUENCE [LARGE SCALE GENOMIC DNA]</scope>
    <source>
        <strain evidence="5 6">ATCC 49788</strain>
    </source>
</reference>
<feature type="domain" description="Glycosyltransferase 2-like" evidence="4">
    <location>
        <begin position="12"/>
        <end position="178"/>
    </location>
</feature>
<protein>
    <submittedName>
        <fullName evidence="5">Rhamnosyltransferase</fullName>
    </submittedName>
</protein>
<gene>
    <name evidence="5" type="ORF">SAMN02745130_02059</name>
</gene>
<dbReference type="EMBL" id="FUYB01000008">
    <property type="protein sequence ID" value="SKA79768.1"/>
    <property type="molecule type" value="Genomic_DNA"/>
</dbReference>
<dbReference type="RefSeq" id="WP_078922521.1">
    <property type="nucleotide sequence ID" value="NZ_FUYB01000008.1"/>
</dbReference>
<dbReference type="Gene3D" id="3.90.550.10">
    <property type="entry name" value="Spore Coat Polysaccharide Biosynthesis Protein SpsA, Chain A"/>
    <property type="match status" value="1"/>
</dbReference>
<dbReference type="PANTHER" id="PTHR43179">
    <property type="entry name" value="RHAMNOSYLTRANSFERASE WBBL"/>
    <property type="match status" value="1"/>
</dbReference>
<keyword evidence="6" id="KW-1185">Reference proteome</keyword>
<name>A0A1T4WSE2_9GAMM</name>
<dbReference type="AlphaFoldDB" id="A0A1T4WSE2"/>
<evidence type="ECO:0000256" key="1">
    <source>
        <dbReference type="ARBA" id="ARBA00006739"/>
    </source>
</evidence>
<keyword evidence="2" id="KW-0328">Glycosyltransferase</keyword>
<sequence length="357" mass="39923">MIKKISRPDVAVIVLTRNAGVLWSQWIAGIQQQTIQAGRYLVVDSSSTDQTLEQALTAGLEVYSIEAATFNHGGTRQLAAELCHGAEYLVFLTQDAILDEPDSLELLLKPLSDAKVGMVYGRHIPHPQASLIEKHARAYTYPEASAVRSKADLDELGFRAAFSSDVYAVYRASALRSVGGFPEHIIVSEDSYVSARLLLAGWKVVYSAESSVRHSHQYSLLQIFRRYFDIGVFHASEATLLRGIGKPDKEAWVYVRSLIDYLSQRRKRLLWLAALQTLVKLLGFKLGKAYEHLPSSWCQVLSLQKAYWYARPNSWEQGWLLYQGKSRALAPKQLSVPHTLLKPAVQRLAAKPISVVS</sequence>
<evidence type="ECO:0000256" key="2">
    <source>
        <dbReference type="ARBA" id="ARBA00022676"/>
    </source>
</evidence>
<dbReference type="GO" id="GO:0016757">
    <property type="term" value="F:glycosyltransferase activity"/>
    <property type="evidence" value="ECO:0007669"/>
    <property type="project" value="UniProtKB-KW"/>
</dbReference>
<dbReference type="InterPro" id="IPR029044">
    <property type="entry name" value="Nucleotide-diphossugar_trans"/>
</dbReference>
<organism evidence="5 6">
    <name type="scientific">Thiothrix eikelboomii</name>
    <dbReference type="NCBI Taxonomy" id="92487"/>
    <lineage>
        <taxon>Bacteria</taxon>
        <taxon>Pseudomonadati</taxon>
        <taxon>Pseudomonadota</taxon>
        <taxon>Gammaproteobacteria</taxon>
        <taxon>Thiotrichales</taxon>
        <taxon>Thiotrichaceae</taxon>
        <taxon>Thiothrix</taxon>
    </lineage>
</organism>
<evidence type="ECO:0000256" key="3">
    <source>
        <dbReference type="ARBA" id="ARBA00022679"/>
    </source>
</evidence>
<dbReference type="InterPro" id="IPR001173">
    <property type="entry name" value="Glyco_trans_2-like"/>
</dbReference>
<accession>A0A1T4WSE2</accession>
<dbReference type="OrthoDB" id="9790005at2"/>